<comment type="caution">
    <text evidence="3">The sequence shown here is derived from an EMBL/GenBank/DDBJ whole genome shotgun (WGS) entry which is preliminary data.</text>
</comment>
<dbReference type="PIRSF" id="PIRSF004553">
    <property type="entry name" value="CHP00095"/>
    <property type="match status" value="1"/>
</dbReference>
<dbReference type="PANTHER" id="PTHR43542">
    <property type="entry name" value="METHYLTRANSFERASE"/>
    <property type="match status" value="1"/>
</dbReference>
<protein>
    <submittedName>
        <fullName evidence="3">16S rRNA (Guanine966-N2)-methyltransferase</fullName>
        <ecNumber evidence="3">2.1.1.171</ecNumber>
    </submittedName>
</protein>
<dbReference type="GO" id="GO:0052913">
    <property type="term" value="F:16S rRNA (guanine(966)-N(2))-methyltransferase activity"/>
    <property type="evidence" value="ECO:0007669"/>
    <property type="project" value="UniProtKB-EC"/>
</dbReference>
<dbReference type="RefSeq" id="WP_306889794.1">
    <property type="nucleotide sequence ID" value="NZ_JAUSVR010000005.1"/>
</dbReference>
<dbReference type="SUPFAM" id="SSF53335">
    <property type="entry name" value="S-adenosyl-L-methionine-dependent methyltransferases"/>
    <property type="match status" value="1"/>
</dbReference>
<evidence type="ECO:0000256" key="1">
    <source>
        <dbReference type="ARBA" id="ARBA00022603"/>
    </source>
</evidence>
<dbReference type="InterPro" id="IPR004398">
    <property type="entry name" value="RNA_MeTrfase_RsmD"/>
</dbReference>
<dbReference type="EC" id="2.1.1.171" evidence="3"/>
<keyword evidence="2 3" id="KW-0808">Transferase</keyword>
<keyword evidence="1 3" id="KW-0489">Methyltransferase</keyword>
<dbReference type="Gene3D" id="3.40.50.150">
    <property type="entry name" value="Vaccinia Virus protein VP39"/>
    <property type="match status" value="1"/>
</dbReference>
<proteinExistence type="predicted"/>
<sequence>MRIVGGRFKGRTLLGPSSNATRPTSDRLREALFNVLAHAYDDAAAGARVLDLFAGTGALGLEALSRGAKLAVFVDDAPEPRALIRANIEALGLGGITRIFRRDATKLGEAMASDAFDLVFCDPPYGRGLAGQALAGARAGKWLAPGALVIVEETAEAGFTAPEGFEELERRRYDTTEIVLLRAPGIAATPATVGSPA</sequence>
<dbReference type="PANTHER" id="PTHR43542:SF1">
    <property type="entry name" value="METHYLTRANSFERASE"/>
    <property type="match status" value="1"/>
</dbReference>
<dbReference type="InterPro" id="IPR029063">
    <property type="entry name" value="SAM-dependent_MTases_sf"/>
</dbReference>
<evidence type="ECO:0000313" key="3">
    <source>
        <dbReference type="EMBL" id="MDQ0511082.1"/>
    </source>
</evidence>
<dbReference type="EMBL" id="JAUSVR010000005">
    <property type="protein sequence ID" value="MDQ0511082.1"/>
    <property type="molecule type" value="Genomic_DNA"/>
</dbReference>
<organism evidence="3 4">
    <name type="scientific">Ancylobacter amanitiformis</name>
    <dbReference type="NCBI Taxonomy" id="217069"/>
    <lineage>
        <taxon>Bacteria</taxon>
        <taxon>Pseudomonadati</taxon>
        <taxon>Pseudomonadota</taxon>
        <taxon>Alphaproteobacteria</taxon>
        <taxon>Hyphomicrobiales</taxon>
        <taxon>Xanthobacteraceae</taxon>
        <taxon>Ancylobacter</taxon>
    </lineage>
</organism>
<dbReference type="Pfam" id="PF03602">
    <property type="entry name" value="Cons_hypoth95"/>
    <property type="match status" value="1"/>
</dbReference>
<dbReference type="CDD" id="cd02440">
    <property type="entry name" value="AdoMet_MTases"/>
    <property type="match status" value="1"/>
</dbReference>
<dbReference type="Proteomes" id="UP001235094">
    <property type="component" value="Unassembled WGS sequence"/>
</dbReference>
<evidence type="ECO:0000313" key="4">
    <source>
        <dbReference type="Proteomes" id="UP001235094"/>
    </source>
</evidence>
<reference evidence="3 4" key="1">
    <citation type="submission" date="2023-07" db="EMBL/GenBank/DDBJ databases">
        <title>Genomic Encyclopedia of Type Strains, Phase IV (KMG-IV): sequencing the most valuable type-strain genomes for metagenomic binning, comparative biology and taxonomic classification.</title>
        <authorList>
            <person name="Goeker M."/>
        </authorList>
    </citation>
    <scope>NUCLEOTIDE SEQUENCE [LARGE SCALE GENOMIC DNA]</scope>
    <source>
        <strain evidence="3 4">DSM 15561</strain>
    </source>
</reference>
<gene>
    <name evidence="3" type="ORF">QOZ99_001978</name>
</gene>
<evidence type="ECO:0000256" key="2">
    <source>
        <dbReference type="ARBA" id="ARBA00022679"/>
    </source>
</evidence>
<dbReference type="InterPro" id="IPR002052">
    <property type="entry name" value="DNA_methylase_N6_adenine_CS"/>
</dbReference>
<dbReference type="NCBIfam" id="TIGR00095">
    <property type="entry name" value="16S rRNA (guanine(966)-N(2))-methyltransferase RsmD"/>
    <property type="match status" value="1"/>
</dbReference>
<name>A0ABU0LQV3_9HYPH</name>
<keyword evidence="4" id="KW-1185">Reference proteome</keyword>
<accession>A0ABU0LQV3</accession>
<dbReference type="PROSITE" id="PS00092">
    <property type="entry name" value="N6_MTASE"/>
    <property type="match status" value="1"/>
</dbReference>